<dbReference type="Gene3D" id="3.20.20.80">
    <property type="entry name" value="Glycosidases"/>
    <property type="match status" value="1"/>
</dbReference>
<dbReference type="Pfam" id="PF00150">
    <property type="entry name" value="Cellulase"/>
    <property type="match status" value="1"/>
</dbReference>
<feature type="domain" description="Glycoside hydrolase family 5" evidence="4">
    <location>
        <begin position="39"/>
        <end position="289"/>
    </location>
</feature>
<keyword evidence="2 3" id="KW-0326">Glycosidase</keyword>
<comment type="caution">
    <text evidence="5">The sequence shown here is derived from an EMBL/GenBank/DDBJ whole genome shotgun (WGS) entry which is preliminary data.</text>
</comment>
<dbReference type="RefSeq" id="WP_246015532.1">
    <property type="nucleotide sequence ID" value="NZ_CP144375.1"/>
</dbReference>
<evidence type="ECO:0000256" key="1">
    <source>
        <dbReference type="ARBA" id="ARBA00022801"/>
    </source>
</evidence>
<dbReference type="AlphaFoldDB" id="A0A3E0HGM0"/>
<evidence type="ECO:0000313" key="5">
    <source>
        <dbReference type="EMBL" id="REH44955.1"/>
    </source>
</evidence>
<dbReference type="SUPFAM" id="SSF51445">
    <property type="entry name" value="(Trans)glycosidases"/>
    <property type="match status" value="1"/>
</dbReference>
<dbReference type="GO" id="GO:0004553">
    <property type="term" value="F:hydrolase activity, hydrolyzing O-glycosyl compounds"/>
    <property type="evidence" value="ECO:0007669"/>
    <property type="project" value="InterPro"/>
</dbReference>
<dbReference type="Proteomes" id="UP000256269">
    <property type="component" value="Unassembled WGS sequence"/>
</dbReference>
<organism evidence="5 6">
    <name type="scientific">Kutzneria buriramensis</name>
    <dbReference type="NCBI Taxonomy" id="1045776"/>
    <lineage>
        <taxon>Bacteria</taxon>
        <taxon>Bacillati</taxon>
        <taxon>Actinomycetota</taxon>
        <taxon>Actinomycetes</taxon>
        <taxon>Pseudonocardiales</taxon>
        <taxon>Pseudonocardiaceae</taxon>
        <taxon>Kutzneria</taxon>
    </lineage>
</organism>
<keyword evidence="1 3" id="KW-0378">Hydrolase</keyword>
<dbReference type="EMBL" id="QUNO01000008">
    <property type="protein sequence ID" value="REH44955.1"/>
    <property type="molecule type" value="Genomic_DNA"/>
</dbReference>
<dbReference type="InterPro" id="IPR001547">
    <property type="entry name" value="Glyco_hydro_5"/>
</dbReference>
<evidence type="ECO:0000256" key="2">
    <source>
        <dbReference type="ARBA" id="ARBA00023295"/>
    </source>
</evidence>
<keyword evidence="6" id="KW-1185">Reference proteome</keyword>
<dbReference type="InterPro" id="IPR017853">
    <property type="entry name" value="GH"/>
</dbReference>
<accession>A0A3E0HGM0</accession>
<dbReference type="GO" id="GO:0000272">
    <property type="term" value="P:polysaccharide catabolic process"/>
    <property type="evidence" value="ECO:0007669"/>
    <property type="project" value="InterPro"/>
</dbReference>
<dbReference type="InterPro" id="IPR029062">
    <property type="entry name" value="Class_I_gatase-like"/>
</dbReference>
<evidence type="ECO:0000259" key="4">
    <source>
        <dbReference type="Pfam" id="PF00150"/>
    </source>
</evidence>
<gene>
    <name evidence="5" type="ORF">BCF44_108436</name>
</gene>
<evidence type="ECO:0000256" key="3">
    <source>
        <dbReference type="RuleBase" id="RU361153"/>
    </source>
</evidence>
<reference evidence="5 6" key="1">
    <citation type="submission" date="2018-08" db="EMBL/GenBank/DDBJ databases">
        <title>Genomic Encyclopedia of Archaeal and Bacterial Type Strains, Phase II (KMG-II): from individual species to whole genera.</title>
        <authorList>
            <person name="Goeker M."/>
        </authorList>
    </citation>
    <scope>NUCLEOTIDE SEQUENCE [LARGE SCALE GENOMIC DNA]</scope>
    <source>
        <strain evidence="5 6">DSM 45791</strain>
    </source>
</reference>
<comment type="similarity">
    <text evidence="3">Belongs to the glycosyl hydrolase 5 (cellulase A) family.</text>
</comment>
<sequence>MKRPSPRLGRTWLGVNFWSRAGGPLMWRYYDPKLVRDELATLARHGLTVTRTFCYWPDFHPEPDRVDEAMVDKFADFLDAHVEFGLTSVPTFLVGHMSGQNWDPAWRHGRDLYADVEMVSRQAWFIERITRRFHDHPAVTGWLISNEMPSYGRRRGDPPAPREHVTAWAQLMVQAVRAGGANQPVSIGDGAWGIEITGRENGFSVRELAEFTDFTGPHVYPTDSDPVRQNLNAAFLCELAAVGGNPVVLEEFGLSSDWASEENTAAYYRQVLHTTLLAGATGWLAWNNTDFDGLADQDPYRHHPFEMHFGVTDSAGRPKAALRELRKFASVLSEVDFDRVRRADTDVALVVSSYLERGYPVTVSEDDRRLVFDSLRQAYVAAREADLAPGLTREEDGIADDALLYLLPSTRQLMAPTFRRLGELARDGATVYLSYCSGTHGGNRGPWFAGLDEFFGVRQELRYGLVAPILEDIVAMRFVEDFGYLRADQVLRFQAAGNEHGRAFLPVTPTTAEVLAIDDYGRPFLLRNRVGDGWAVLCTYPLEYMASCQADVNPEATYRLYQALAAAAGVRREATVDDPLVFADVLVHEDGRRFRVLVSQHDGAVEVSPIGRTVADKGTR</sequence>
<protein>
    <submittedName>
        <fullName evidence="5">Endo-1,4-beta-mannosidase</fullName>
    </submittedName>
</protein>
<evidence type="ECO:0000313" key="6">
    <source>
        <dbReference type="Proteomes" id="UP000256269"/>
    </source>
</evidence>
<name>A0A3E0HGM0_9PSEU</name>
<dbReference type="Gene3D" id="3.40.50.880">
    <property type="match status" value="1"/>
</dbReference>
<proteinExistence type="inferred from homology"/>